<organism evidence="1 2">
    <name type="scientific">Filimonas zeae</name>
    <dbReference type="NCBI Taxonomy" id="1737353"/>
    <lineage>
        <taxon>Bacteria</taxon>
        <taxon>Pseudomonadati</taxon>
        <taxon>Bacteroidota</taxon>
        <taxon>Chitinophagia</taxon>
        <taxon>Chitinophagales</taxon>
        <taxon>Chitinophagaceae</taxon>
        <taxon>Filimonas</taxon>
    </lineage>
</organism>
<name>A0A917J0R8_9BACT</name>
<dbReference type="EMBL" id="BMIB01000003">
    <property type="protein sequence ID" value="GGH71144.1"/>
    <property type="molecule type" value="Genomic_DNA"/>
</dbReference>
<dbReference type="Proteomes" id="UP000627292">
    <property type="component" value="Unassembled WGS sequence"/>
</dbReference>
<accession>A0A917J0R8</accession>
<dbReference type="AlphaFoldDB" id="A0A917J0R8"/>
<protein>
    <submittedName>
        <fullName evidence="1">Uncharacterized protein</fullName>
    </submittedName>
</protein>
<reference evidence="1" key="1">
    <citation type="journal article" date="2014" name="Int. J. Syst. Evol. Microbiol.">
        <title>Complete genome sequence of Corynebacterium casei LMG S-19264T (=DSM 44701T), isolated from a smear-ripened cheese.</title>
        <authorList>
            <consortium name="US DOE Joint Genome Institute (JGI-PGF)"/>
            <person name="Walter F."/>
            <person name="Albersmeier A."/>
            <person name="Kalinowski J."/>
            <person name="Ruckert C."/>
        </authorList>
    </citation>
    <scope>NUCLEOTIDE SEQUENCE</scope>
    <source>
        <strain evidence="1">CGMCC 1.15290</strain>
    </source>
</reference>
<gene>
    <name evidence="1" type="ORF">GCM10011379_30180</name>
</gene>
<keyword evidence="2" id="KW-1185">Reference proteome</keyword>
<sequence>MENVAATPLSNLYALLNGAALPLSKQPAPLREAGCLLPDLSVIAGWLVLFNANLSLVQHVVE</sequence>
<evidence type="ECO:0000313" key="1">
    <source>
        <dbReference type="EMBL" id="GGH71144.1"/>
    </source>
</evidence>
<reference evidence="1" key="2">
    <citation type="submission" date="2020-09" db="EMBL/GenBank/DDBJ databases">
        <authorList>
            <person name="Sun Q."/>
            <person name="Zhou Y."/>
        </authorList>
    </citation>
    <scope>NUCLEOTIDE SEQUENCE</scope>
    <source>
        <strain evidence="1">CGMCC 1.15290</strain>
    </source>
</reference>
<evidence type="ECO:0000313" key="2">
    <source>
        <dbReference type="Proteomes" id="UP000627292"/>
    </source>
</evidence>
<proteinExistence type="predicted"/>
<comment type="caution">
    <text evidence="1">The sequence shown here is derived from an EMBL/GenBank/DDBJ whole genome shotgun (WGS) entry which is preliminary data.</text>
</comment>